<organism evidence="3 4">
    <name type="scientific">Halorussus aquaticus</name>
    <dbReference type="NCBI Taxonomy" id="2953748"/>
    <lineage>
        <taxon>Archaea</taxon>
        <taxon>Methanobacteriati</taxon>
        <taxon>Methanobacteriota</taxon>
        <taxon>Stenosarchaea group</taxon>
        <taxon>Halobacteria</taxon>
        <taxon>Halobacteriales</taxon>
        <taxon>Haladaptataceae</taxon>
        <taxon>Halorussus</taxon>
    </lineage>
</organism>
<feature type="transmembrane region" description="Helical" evidence="2">
    <location>
        <begin position="52"/>
        <end position="71"/>
    </location>
</feature>
<comment type="caution">
    <text evidence="3">The sequence shown here is derived from an EMBL/GenBank/DDBJ whole genome shotgun (WGS) entry which is preliminary data.</text>
</comment>
<accession>A0ABD5Q588</accession>
<evidence type="ECO:0000256" key="1">
    <source>
        <dbReference type="SAM" id="MobiDB-lite"/>
    </source>
</evidence>
<name>A0ABD5Q588_9EURY</name>
<evidence type="ECO:0000313" key="3">
    <source>
        <dbReference type="EMBL" id="MFC4825905.1"/>
    </source>
</evidence>
<feature type="transmembrane region" description="Helical" evidence="2">
    <location>
        <begin position="278"/>
        <end position="296"/>
    </location>
</feature>
<sequence length="411" mass="46195">MGSGDSGNDTLDELVPEHRSLDTLIPGDRGAPSSLGERVAHWFLLRGERAHVTLVLLVAVLVVLLAMSVVRPVDVYALLKDTNTVQTLFNTLLSGMILLVSVVVSINSIVLSEEITDIEHQRERIDASIQYRGQIEQFIEGDVSPARPAEFLRAILKIIDQQSSTLADIAARSDDEEFRREAETFSDNITDEAERAGETLTDAQFGTFRVLLAGLNYDYSWQLHVARRFQRKYGEGLDDDEQAAIEDIVETLKVFATGREYFKSLYYKREFAHLSSRLLYVSLPAIIVTSYVLLALDTNLFPQVSLFTLSPLMVFVSVAYTIALVPYLMLTAYVIRAMAVTLRTLASGPFILEPGGEFEDFDWEEDDVEVSDPNIPTEHDERTADERTDDEQEDERAAEKERADERTAEDD</sequence>
<dbReference type="EMBL" id="JBHSHT010000002">
    <property type="protein sequence ID" value="MFC4825905.1"/>
    <property type="molecule type" value="Genomic_DNA"/>
</dbReference>
<feature type="compositionally biased region" description="Basic and acidic residues" evidence="1">
    <location>
        <begin position="377"/>
        <end position="386"/>
    </location>
</feature>
<evidence type="ECO:0000313" key="4">
    <source>
        <dbReference type="Proteomes" id="UP001595945"/>
    </source>
</evidence>
<dbReference type="Pfam" id="PF25927">
    <property type="entry name" value="DUF7972"/>
    <property type="match status" value="1"/>
</dbReference>
<dbReference type="GeneID" id="73043367"/>
<proteinExistence type="predicted"/>
<dbReference type="RefSeq" id="WP_254268469.1">
    <property type="nucleotide sequence ID" value="NZ_CP100400.1"/>
</dbReference>
<keyword evidence="4" id="KW-1185">Reference proteome</keyword>
<feature type="transmembrane region" description="Helical" evidence="2">
    <location>
        <begin position="91"/>
        <end position="112"/>
    </location>
</feature>
<feature type="compositionally biased region" description="Basic and acidic residues" evidence="1">
    <location>
        <begin position="395"/>
        <end position="411"/>
    </location>
</feature>
<dbReference type="Proteomes" id="UP001595945">
    <property type="component" value="Unassembled WGS sequence"/>
</dbReference>
<dbReference type="AlphaFoldDB" id="A0ABD5Q588"/>
<feature type="transmembrane region" description="Helical" evidence="2">
    <location>
        <begin position="308"/>
        <end position="335"/>
    </location>
</feature>
<keyword evidence="2" id="KW-0472">Membrane</keyword>
<keyword evidence="2" id="KW-1133">Transmembrane helix</keyword>
<keyword evidence="2" id="KW-0812">Transmembrane</keyword>
<protein>
    <submittedName>
        <fullName evidence="3">Uncharacterized protein</fullName>
    </submittedName>
</protein>
<dbReference type="InterPro" id="IPR058278">
    <property type="entry name" value="DUF7972"/>
</dbReference>
<feature type="region of interest" description="Disordered" evidence="1">
    <location>
        <begin position="366"/>
        <end position="411"/>
    </location>
</feature>
<gene>
    <name evidence="3" type="ORF">ACFO9K_16740</name>
</gene>
<reference evidence="3 4" key="1">
    <citation type="journal article" date="2019" name="Int. J. Syst. Evol. Microbiol.">
        <title>The Global Catalogue of Microorganisms (GCM) 10K type strain sequencing project: providing services to taxonomists for standard genome sequencing and annotation.</title>
        <authorList>
            <consortium name="The Broad Institute Genomics Platform"/>
            <consortium name="The Broad Institute Genome Sequencing Center for Infectious Disease"/>
            <person name="Wu L."/>
            <person name="Ma J."/>
        </authorList>
    </citation>
    <scope>NUCLEOTIDE SEQUENCE [LARGE SCALE GENOMIC DNA]</scope>
    <source>
        <strain evidence="3 4">XZYJ18</strain>
    </source>
</reference>
<evidence type="ECO:0000256" key="2">
    <source>
        <dbReference type="SAM" id="Phobius"/>
    </source>
</evidence>